<feature type="compositionally biased region" description="Polar residues" evidence="1">
    <location>
        <begin position="185"/>
        <end position="195"/>
    </location>
</feature>
<reference evidence="2" key="1">
    <citation type="journal article" date="2022" name="bioRxiv">
        <title>Sequencing and chromosome-scale assembly of the giantPleurodeles waltlgenome.</title>
        <authorList>
            <person name="Brown T."/>
            <person name="Elewa A."/>
            <person name="Iarovenko S."/>
            <person name="Subramanian E."/>
            <person name="Araus A.J."/>
            <person name="Petzold A."/>
            <person name="Susuki M."/>
            <person name="Suzuki K.-i.T."/>
            <person name="Hayashi T."/>
            <person name="Toyoda A."/>
            <person name="Oliveira C."/>
            <person name="Osipova E."/>
            <person name="Leigh N.D."/>
            <person name="Simon A."/>
            <person name="Yun M.H."/>
        </authorList>
    </citation>
    <scope>NUCLEOTIDE SEQUENCE</scope>
    <source>
        <strain evidence="2">20211129_DDA</strain>
        <tissue evidence="2">Liver</tissue>
    </source>
</reference>
<feature type="region of interest" description="Disordered" evidence="1">
    <location>
        <begin position="71"/>
        <end position="135"/>
    </location>
</feature>
<dbReference type="EMBL" id="JANPWB010000006">
    <property type="protein sequence ID" value="KAJ1179249.1"/>
    <property type="molecule type" value="Genomic_DNA"/>
</dbReference>
<organism evidence="2 3">
    <name type="scientific">Pleurodeles waltl</name>
    <name type="common">Iberian ribbed newt</name>
    <dbReference type="NCBI Taxonomy" id="8319"/>
    <lineage>
        <taxon>Eukaryota</taxon>
        <taxon>Metazoa</taxon>
        <taxon>Chordata</taxon>
        <taxon>Craniata</taxon>
        <taxon>Vertebrata</taxon>
        <taxon>Euteleostomi</taxon>
        <taxon>Amphibia</taxon>
        <taxon>Batrachia</taxon>
        <taxon>Caudata</taxon>
        <taxon>Salamandroidea</taxon>
        <taxon>Salamandridae</taxon>
        <taxon>Pleurodelinae</taxon>
        <taxon>Pleurodeles</taxon>
    </lineage>
</organism>
<keyword evidence="3" id="KW-1185">Reference proteome</keyword>
<gene>
    <name evidence="2" type="ORF">NDU88_004484</name>
</gene>
<evidence type="ECO:0000313" key="3">
    <source>
        <dbReference type="Proteomes" id="UP001066276"/>
    </source>
</evidence>
<dbReference type="AlphaFoldDB" id="A0AAV7TSS7"/>
<comment type="caution">
    <text evidence="2">The sequence shown here is derived from an EMBL/GenBank/DDBJ whole genome shotgun (WGS) entry which is preliminary data.</text>
</comment>
<evidence type="ECO:0000313" key="2">
    <source>
        <dbReference type="EMBL" id="KAJ1179249.1"/>
    </source>
</evidence>
<evidence type="ECO:0000256" key="1">
    <source>
        <dbReference type="SAM" id="MobiDB-lite"/>
    </source>
</evidence>
<name>A0AAV7TSS7_PLEWA</name>
<sequence>MLAGLCYKESGTERAQLGSHNGLAWTLIRSLRSTINYVVRGTEYWHWRFLKSIGASSWLLKVNMAPKNAQNFGDKGEGARPTCSGKDSGDAGPAGRPASGVTKLCGKTGGGTAKDVKDTSVAPPDPRWKGKSQPDITNFMISGAQENGIESSSFLPTDTSVSVKENCKTHREEIGQAKESKEGPTGSNSPLTGTQDAEGGPVDDLSNAKEQRVSNGANVRAPNSGSMHLQTVELNHVTHVAHVLPDMPPALSLRNLMEGGNNGNNAEMVARKIGRSKKVPEWSRDGGDKFY</sequence>
<protein>
    <submittedName>
        <fullName evidence="2">Uncharacterized protein</fullName>
    </submittedName>
</protein>
<proteinExistence type="predicted"/>
<dbReference type="Proteomes" id="UP001066276">
    <property type="component" value="Chromosome 3_2"/>
</dbReference>
<feature type="compositionally biased region" description="Basic and acidic residues" evidence="1">
    <location>
        <begin position="172"/>
        <end position="182"/>
    </location>
</feature>
<accession>A0AAV7TSS7</accession>
<feature type="region of interest" description="Disordered" evidence="1">
    <location>
        <begin position="172"/>
        <end position="206"/>
    </location>
</feature>